<dbReference type="Proteomes" id="UP000248134">
    <property type="component" value="Unassembled WGS sequence"/>
</dbReference>
<feature type="domain" description="FAD-binding PCMH-type" evidence="4">
    <location>
        <begin position="1"/>
        <end position="176"/>
    </location>
</feature>
<dbReference type="InterPro" id="IPR036683">
    <property type="entry name" value="CO_DH_flav_C_dom_sf"/>
</dbReference>
<dbReference type="GO" id="GO:0016491">
    <property type="term" value="F:oxidoreductase activity"/>
    <property type="evidence" value="ECO:0007669"/>
    <property type="project" value="UniProtKB-KW"/>
</dbReference>
<evidence type="ECO:0000259" key="4">
    <source>
        <dbReference type="PROSITE" id="PS51387"/>
    </source>
</evidence>
<evidence type="ECO:0000313" key="5">
    <source>
        <dbReference type="EMBL" id="PZA12510.1"/>
    </source>
</evidence>
<dbReference type="Gene3D" id="3.30.43.10">
    <property type="entry name" value="Uridine Diphospho-n-acetylenolpyruvylglucosamine Reductase, domain 2"/>
    <property type="match status" value="1"/>
</dbReference>
<dbReference type="AlphaFoldDB" id="A0A323ULQ2"/>
<accession>A0A323ULQ2</accession>
<gene>
    <name evidence="5" type="ORF">DNX69_11110</name>
</gene>
<dbReference type="InterPro" id="IPR016167">
    <property type="entry name" value="FAD-bd_PCMH_sub1"/>
</dbReference>
<protein>
    <submittedName>
        <fullName evidence="5">Carbon monoxide dehydrogenase</fullName>
    </submittedName>
</protein>
<dbReference type="PANTHER" id="PTHR42659:SF2">
    <property type="entry name" value="XANTHINE DEHYDROGENASE SUBUNIT C-RELATED"/>
    <property type="match status" value="1"/>
</dbReference>
<keyword evidence="1" id="KW-0285">Flavoprotein</keyword>
<evidence type="ECO:0000256" key="1">
    <source>
        <dbReference type="ARBA" id="ARBA00022630"/>
    </source>
</evidence>
<organism evidence="5 6">
    <name type="scientific">Rhodopseudomonas palustris</name>
    <dbReference type="NCBI Taxonomy" id="1076"/>
    <lineage>
        <taxon>Bacteria</taxon>
        <taxon>Pseudomonadati</taxon>
        <taxon>Pseudomonadota</taxon>
        <taxon>Alphaproteobacteria</taxon>
        <taxon>Hyphomicrobiales</taxon>
        <taxon>Nitrobacteraceae</taxon>
        <taxon>Rhodopseudomonas</taxon>
    </lineage>
</organism>
<comment type="caution">
    <text evidence="5">The sequence shown here is derived from an EMBL/GenBank/DDBJ whole genome shotgun (WGS) entry which is preliminary data.</text>
</comment>
<dbReference type="PANTHER" id="PTHR42659">
    <property type="entry name" value="XANTHINE DEHYDROGENASE SUBUNIT C-RELATED"/>
    <property type="match status" value="1"/>
</dbReference>
<dbReference type="InterPro" id="IPR016166">
    <property type="entry name" value="FAD-bd_PCMH"/>
</dbReference>
<dbReference type="PROSITE" id="PS51387">
    <property type="entry name" value="FAD_PCMH"/>
    <property type="match status" value="1"/>
</dbReference>
<dbReference type="InterPro" id="IPR036318">
    <property type="entry name" value="FAD-bd_PCMH-like_sf"/>
</dbReference>
<dbReference type="RefSeq" id="WP_110786009.1">
    <property type="nucleotide sequence ID" value="NZ_QKQS01000013.1"/>
</dbReference>
<dbReference type="SUPFAM" id="SSF55447">
    <property type="entry name" value="CO dehydrogenase flavoprotein C-terminal domain-like"/>
    <property type="match status" value="1"/>
</dbReference>
<dbReference type="GO" id="GO:0071949">
    <property type="term" value="F:FAD binding"/>
    <property type="evidence" value="ECO:0007669"/>
    <property type="project" value="InterPro"/>
</dbReference>
<dbReference type="OrthoDB" id="9793944at2"/>
<keyword evidence="3" id="KW-0560">Oxidoreductase</keyword>
<dbReference type="EMBL" id="QKQS01000013">
    <property type="protein sequence ID" value="PZA12510.1"/>
    <property type="molecule type" value="Genomic_DNA"/>
</dbReference>
<reference evidence="5 6" key="1">
    <citation type="submission" date="2018-06" db="EMBL/GenBank/DDBJ databases">
        <title>Draft Whole-Genome Sequence of the purple photosynthetic bacterium Rhodospeudomonas palustris XCP.</title>
        <authorList>
            <person name="Rayyan A."/>
            <person name="Meyer T.E."/>
            <person name="Kyndt J.A."/>
        </authorList>
    </citation>
    <scope>NUCLEOTIDE SEQUENCE [LARGE SCALE GENOMIC DNA]</scope>
    <source>
        <strain evidence="5 6">XCP</strain>
    </source>
</reference>
<dbReference type="InterPro" id="IPR002346">
    <property type="entry name" value="Mopterin_DH_FAD-bd"/>
</dbReference>
<dbReference type="Pfam" id="PF00941">
    <property type="entry name" value="FAD_binding_5"/>
    <property type="match status" value="1"/>
</dbReference>
<dbReference type="SUPFAM" id="SSF56176">
    <property type="entry name" value="FAD-binding/transporter-associated domain-like"/>
    <property type="match status" value="1"/>
</dbReference>
<evidence type="ECO:0000313" key="6">
    <source>
        <dbReference type="Proteomes" id="UP000248134"/>
    </source>
</evidence>
<evidence type="ECO:0000256" key="2">
    <source>
        <dbReference type="ARBA" id="ARBA00022827"/>
    </source>
</evidence>
<dbReference type="Gene3D" id="3.30.465.10">
    <property type="match status" value="1"/>
</dbReference>
<dbReference type="InterPro" id="IPR051312">
    <property type="entry name" value="Diverse_Substr_Oxidored"/>
</dbReference>
<proteinExistence type="predicted"/>
<keyword evidence="2" id="KW-0274">FAD</keyword>
<dbReference type="InterPro" id="IPR016169">
    <property type="entry name" value="FAD-bd_PCMH_sub2"/>
</dbReference>
<evidence type="ECO:0000256" key="3">
    <source>
        <dbReference type="ARBA" id="ARBA00023002"/>
    </source>
</evidence>
<sequence>MKPAPFDYARPRDLSSALALLGSNAAAKVMAGGQSLGPMLNLRLAQPEQIVDITAIDELKQADVSGDELVLGACITHADIEDGRVPDVTGGAMRGVAANIAYRAVRNRGTLGGSLSHADPSADWVSVLTALGARLALRSESGARQIALSEFIVGALQSCLQPGELVAAIHVPKRSATAQWGYVKACRKTGEFAHGQCAVLIDPDAGGARIVIGALDAAPILIAQPAELFGGRIGADYKARFDAHVADRLLSNAGVTDAVHRHIHLTVLKRALQEAA</sequence>
<name>A0A323ULQ2_RHOPL</name>